<proteinExistence type="predicted"/>
<comment type="subcellular location">
    <subcellularLocation>
        <location evidence="1">Cell membrane</location>
        <topology evidence="1">Multi-pass membrane protein</topology>
    </subcellularLocation>
</comment>
<feature type="domain" description="Sulfatase N-terminal" evidence="8">
    <location>
        <begin position="180"/>
        <end position="469"/>
    </location>
</feature>
<keyword evidence="4 7" id="KW-0812">Transmembrane</keyword>
<protein>
    <submittedName>
        <fullName evidence="9">Phosphoethanolamine transferase CptA</fullName>
    </submittedName>
</protein>
<evidence type="ECO:0000256" key="5">
    <source>
        <dbReference type="ARBA" id="ARBA00022989"/>
    </source>
</evidence>
<dbReference type="NCBIfam" id="NF007933">
    <property type="entry name" value="PRK10649.1"/>
    <property type="match status" value="1"/>
</dbReference>
<keyword evidence="6 7" id="KW-0472">Membrane</keyword>
<gene>
    <name evidence="9" type="primary">cptA</name>
    <name evidence="9" type="ORF">IPJ48_21390</name>
</gene>
<keyword evidence="2" id="KW-1003">Cell membrane</keyword>
<dbReference type="CDD" id="cd16017">
    <property type="entry name" value="LptA"/>
    <property type="match status" value="1"/>
</dbReference>
<comment type="caution">
    <text evidence="9">The sequence shown here is derived from an EMBL/GenBank/DDBJ whole genome shotgun (WGS) entry which is preliminary data.</text>
</comment>
<reference evidence="9" key="1">
    <citation type="submission" date="2020-10" db="EMBL/GenBank/DDBJ databases">
        <title>Connecting structure to function with the recovery of over 1000 high-quality activated sludge metagenome-assembled genomes encoding full-length rRNA genes using long-read sequencing.</title>
        <authorList>
            <person name="Singleton C.M."/>
            <person name="Petriglieri F."/>
            <person name="Kristensen J.M."/>
            <person name="Kirkegaard R.H."/>
            <person name="Michaelsen T.Y."/>
            <person name="Andersen M.H."/>
            <person name="Karst S.M."/>
            <person name="Dueholm M.S."/>
            <person name="Nielsen P.H."/>
            <person name="Albertsen M."/>
        </authorList>
    </citation>
    <scope>NUCLEOTIDE SEQUENCE</scope>
    <source>
        <strain evidence="9">EsbW_18-Q3-R4-48_MAXAC.044</strain>
    </source>
</reference>
<dbReference type="InterPro" id="IPR017850">
    <property type="entry name" value="Alkaline_phosphatase_core_sf"/>
</dbReference>
<organism evidence="9 10">
    <name type="scientific">Candidatus Propionivibrio dominans</name>
    <dbReference type="NCBI Taxonomy" id="2954373"/>
    <lineage>
        <taxon>Bacteria</taxon>
        <taxon>Pseudomonadati</taxon>
        <taxon>Pseudomonadota</taxon>
        <taxon>Betaproteobacteria</taxon>
        <taxon>Rhodocyclales</taxon>
        <taxon>Rhodocyclaceae</taxon>
        <taxon>Propionivibrio</taxon>
    </lineage>
</organism>
<feature type="transmembrane region" description="Helical" evidence="7">
    <location>
        <begin position="12"/>
        <end position="33"/>
    </location>
</feature>
<sequence length="512" mass="58882">MLLLFPKRTRQISAAIGIILCLFSLVSLGYFSIYRQEFSQSVIFIIFESNAAEASEYIAQYFVWWMIPAAFIYIAGACFLWRRIRPLRLSRRSAWSLVALIMLVLFVYPNYRQLRHLEFSTAVAAEIIEKRMEPAVPWQIIFGYTQYRKQLAGMRTLLDQNNTIPPLDKLKDTNAGLPATLVLVIGESTNRQHMSLYGYARATTPRLDALRKELAVFTQVVAPRPYTIETLQQVLTFADQENPDLYLTRPSLMNMMKQAGYKTFWITNQQTMTKRNTMLTNFSQQMDEQIYLNNSRAQNSREYDSNVFVPFNKILLNDPAERKFIVVHLLGTHMKYDYRYPPEYEVFKNRIGLPDWVTDDQVPVINSYDNAVLFNDFVVSSLIGAMASSQVNGFLVYFSDHGEDVFDSPGHAILGRNESKPTPPMYTVPFIVWSSEKWRATHPHNFAGQLGRRYGTSHFIHTWADLAGISFDGFDPGKSLVGKDFKERPLLVGDPGSQKMLIDLRTLMPDKQ</sequence>
<evidence type="ECO:0000256" key="4">
    <source>
        <dbReference type="ARBA" id="ARBA00022692"/>
    </source>
</evidence>
<dbReference type="PANTHER" id="PTHR30443">
    <property type="entry name" value="INNER MEMBRANE PROTEIN"/>
    <property type="match status" value="1"/>
</dbReference>
<evidence type="ECO:0000256" key="1">
    <source>
        <dbReference type="ARBA" id="ARBA00004651"/>
    </source>
</evidence>
<dbReference type="AlphaFoldDB" id="A0A9D7FJN7"/>
<evidence type="ECO:0000313" key="9">
    <source>
        <dbReference type="EMBL" id="MBK7425429.1"/>
    </source>
</evidence>
<dbReference type="Gene3D" id="3.40.720.10">
    <property type="entry name" value="Alkaline Phosphatase, subunit A"/>
    <property type="match status" value="1"/>
</dbReference>
<dbReference type="SUPFAM" id="SSF53649">
    <property type="entry name" value="Alkaline phosphatase-like"/>
    <property type="match status" value="1"/>
</dbReference>
<evidence type="ECO:0000256" key="6">
    <source>
        <dbReference type="ARBA" id="ARBA00023136"/>
    </source>
</evidence>
<accession>A0A9D7FJN7</accession>
<evidence type="ECO:0000256" key="2">
    <source>
        <dbReference type="ARBA" id="ARBA00022475"/>
    </source>
</evidence>
<keyword evidence="5 7" id="KW-1133">Transmembrane helix</keyword>
<dbReference type="InterPro" id="IPR040423">
    <property type="entry name" value="PEA_transferase"/>
</dbReference>
<dbReference type="InterPro" id="IPR058130">
    <property type="entry name" value="PEA_transf_C"/>
</dbReference>
<keyword evidence="3 9" id="KW-0808">Transferase</keyword>
<dbReference type="EMBL" id="JADJNC010000067">
    <property type="protein sequence ID" value="MBK7425429.1"/>
    <property type="molecule type" value="Genomic_DNA"/>
</dbReference>
<dbReference type="PANTHER" id="PTHR30443:SF2">
    <property type="entry name" value="PHOSPHOETHANOLAMINE TRANSFERASE EPTC"/>
    <property type="match status" value="1"/>
</dbReference>
<dbReference type="Pfam" id="PF00884">
    <property type="entry name" value="Sulfatase"/>
    <property type="match status" value="1"/>
</dbReference>
<name>A0A9D7FJN7_9RHOO</name>
<evidence type="ECO:0000256" key="7">
    <source>
        <dbReference type="SAM" id="Phobius"/>
    </source>
</evidence>
<dbReference type="GO" id="GO:0016776">
    <property type="term" value="F:phosphotransferase activity, phosphate group as acceptor"/>
    <property type="evidence" value="ECO:0007669"/>
    <property type="project" value="TreeGrafter"/>
</dbReference>
<dbReference type="Proteomes" id="UP000886602">
    <property type="component" value="Unassembled WGS sequence"/>
</dbReference>
<dbReference type="GO" id="GO:0005886">
    <property type="term" value="C:plasma membrane"/>
    <property type="evidence" value="ECO:0007669"/>
    <property type="project" value="UniProtKB-SubCell"/>
</dbReference>
<evidence type="ECO:0000259" key="8">
    <source>
        <dbReference type="Pfam" id="PF00884"/>
    </source>
</evidence>
<dbReference type="InterPro" id="IPR000917">
    <property type="entry name" value="Sulfatase_N"/>
</dbReference>
<dbReference type="GO" id="GO:0009244">
    <property type="term" value="P:lipopolysaccharide core region biosynthetic process"/>
    <property type="evidence" value="ECO:0007669"/>
    <property type="project" value="TreeGrafter"/>
</dbReference>
<feature type="transmembrane region" description="Helical" evidence="7">
    <location>
        <begin position="93"/>
        <end position="111"/>
    </location>
</feature>
<feature type="transmembrane region" description="Helical" evidence="7">
    <location>
        <begin position="62"/>
        <end position="81"/>
    </location>
</feature>
<evidence type="ECO:0000256" key="3">
    <source>
        <dbReference type="ARBA" id="ARBA00022679"/>
    </source>
</evidence>
<evidence type="ECO:0000313" key="10">
    <source>
        <dbReference type="Proteomes" id="UP000886602"/>
    </source>
</evidence>